<reference evidence="2" key="1">
    <citation type="submission" date="2020-04" db="EMBL/GenBank/DDBJ databases">
        <title>Ralstonia solanacearum UW576, UW763, UW773, and UW774.</title>
        <authorList>
            <person name="Steidl O."/>
            <person name="Truchon A."/>
            <person name="Allen C."/>
        </authorList>
    </citation>
    <scope>NUCLEOTIDE SEQUENCE [LARGE SCALE GENOMIC DNA]</scope>
    <source>
        <strain evidence="2">UW774</strain>
    </source>
</reference>
<dbReference type="Proteomes" id="UP000593970">
    <property type="component" value="Chromosome"/>
</dbReference>
<organism evidence="1 2">
    <name type="scientific">Ralstonia solanacearum</name>
    <name type="common">Pseudomonas solanacearum</name>
    <dbReference type="NCBI Taxonomy" id="305"/>
    <lineage>
        <taxon>Bacteria</taxon>
        <taxon>Pseudomonadati</taxon>
        <taxon>Pseudomonadota</taxon>
        <taxon>Betaproteobacteria</taxon>
        <taxon>Burkholderiales</taxon>
        <taxon>Burkholderiaceae</taxon>
        <taxon>Ralstonia</taxon>
        <taxon>Ralstonia solanacearum species complex</taxon>
    </lineage>
</organism>
<evidence type="ECO:0000313" key="1">
    <source>
        <dbReference type="EMBL" id="QOK97691.1"/>
    </source>
</evidence>
<protein>
    <submittedName>
        <fullName evidence="1">N-methyltryptophan oxidase, FAD-binding protein</fullName>
    </submittedName>
</protein>
<evidence type="ECO:0000313" key="2">
    <source>
        <dbReference type="Proteomes" id="UP000593970"/>
    </source>
</evidence>
<name>A0AA92K361_RALSL</name>
<dbReference type="EMBL" id="CP051169">
    <property type="protein sequence ID" value="QOK97691.1"/>
    <property type="molecule type" value="Genomic_DNA"/>
</dbReference>
<dbReference type="AlphaFoldDB" id="A0AA92K361"/>
<accession>A0AA92K361</accession>
<sequence>MKLTSDVIHDNAPIPAEGIAGHALAEVSVTGTCTRNPSPAEKS</sequence>
<proteinExistence type="predicted"/>
<gene>
    <name evidence="1" type="ORF">HF909_15515</name>
</gene>